<dbReference type="Proteomes" id="UP000734854">
    <property type="component" value="Unassembled WGS sequence"/>
</dbReference>
<protein>
    <submittedName>
        <fullName evidence="1">Uncharacterized protein</fullName>
    </submittedName>
</protein>
<accession>A0A8J5HKR7</accession>
<gene>
    <name evidence="1" type="ORF">ZIOFF_009222</name>
</gene>
<name>A0A8J5HKR7_ZINOF</name>
<dbReference type="PANTHER" id="PTHR31704">
    <property type="entry name" value="MYB/SANT-LIKE DNA-BINDING DOMAIN PROTEIN-RELATED"/>
    <property type="match status" value="1"/>
</dbReference>
<dbReference type="EMBL" id="JACMSC010000003">
    <property type="protein sequence ID" value="KAG6527129.1"/>
    <property type="molecule type" value="Genomic_DNA"/>
</dbReference>
<reference evidence="1 2" key="1">
    <citation type="submission" date="2020-08" db="EMBL/GenBank/DDBJ databases">
        <title>Plant Genome Project.</title>
        <authorList>
            <person name="Zhang R.-G."/>
        </authorList>
    </citation>
    <scope>NUCLEOTIDE SEQUENCE [LARGE SCALE GENOMIC DNA]</scope>
    <source>
        <tissue evidence="1">Rhizome</tissue>
    </source>
</reference>
<evidence type="ECO:0000313" key="1">
    <source>
        <dbReference type="EMBL" id="KAG6527129.1"/>
    </source>
</evidence>
<dbReference type="PANTHER" id="PTHR31704:SF37">
    <property type="entry name" value="HEAT SHOCK PROTEIN"/>
    <property type="match status" value="1"/>
</dbReference>
<keyword evidence="2" id="KW-1185">Reference proteome</keyword>
<dbReference type="AlphaFoldDB" id="A0A8J5HKR7"/>
<comment type="caution">
    <text evidence="1">The sequence shown here is derived from an EMBL/GenBank/DDBJ whole genome shotgun (WGS) entry which is preliminary data.</text>
</comment>
<sequence>MKKEWLLFKKLMHMETGVGWNPTNNSLDASDEWWETKLRENGEYAKFRNKDLSLVWFRYDKLFSDVAATGERARAPSQQTVHCIDDNEEVMKENDNFPDFEGHIGIDDSEYNEDRGIEHDVSFGIKEKSNMGNDIVFPSLSSLKRKFNGEDGKEKKKISGAASLKEDIHSLLMYLENKSTVTSTPSTEKDIESAMVILKNIPGIEHKTELWCYACNLLSKKEMRAIFLNQPDNDCRLAWLNLMEPWDVRHCALTDANIFCEDEPIEDEDGFQDDPEWLIDCIGAIDGTHVKARLPQGKAIPYIGRKGAAHDNRIFGEAIRRPELNFPHPKGKKYYLVDAGYSHMPGYMGPYKGENIREIVLATMAVHNYIRKKNVSDEAFRIAEYESYQPSTERNIFTANSTVENEDNPGNIYWMAVRDSIAMEITRSGR</sequence>
<evidence type="ECO:0000313" key="2">
    <source>
        <dbReference type="Proteomes" id="UP000734854"/>
    </source>
</evidence>
<organism evidence="1 2">
    <name type="scientific">Zingiber officinale</name>
    <name type="common">Ginger</name>
    <name type="synonym">Amomum zingiber</name>
    <dbReference type="NCBI Taxonomy" id="94328"/>
    <lineage>
        <taxon>Eukaryota</taxon>
        <taxon>Viridiplantae</taxon>
        <taxon>Streptophyta</taxon>
        <taxon>Embryophyta</taxon>
        <taxon>Tracheophyta</taxon>
        <taxon>Spermatophyta</taxon>
        <taxon>Magnoliopsida</taxon>
        <taxon>Liliopsida</taxon>
        <taxon>Zingiberales</taxon>
        <taxon>Zingiberaceae</taxon>
        <taxon>Zingiber</taxon>
    </lineage>
</organism>
<proteinExistence type="predicted"/>